<organism evidence="2 3">
    <name type="scientific">Prorocentrum cordatum</name>
    <dbReference type="NCBI Taxonomy" id="2364126"/>
    <lineage>
        <taxon>Eukaryota</taxon>
        <taxon>Sar</taxon>
        <taxon>Alveolata</taxon>
        <taxon>Dinophyceae</taxon>
        <taxon>Prorocentrales</taxon>
        <taxon>Prorocentraceae</taxon>
        <taxon>Prorocentrum</taxon>
    </lineage>
</organism>
<gene>
    <name evidence="2" type="ORF">PCOR1329_LOCUS27781</name>
</gene>
<accession>A0ABN9S9M5</accession>
<comment type="caution">
    <text evidence="2">The sequence shown here is derived from an EMBL/GenBank/DDBJ whole genome shotgun (WGS) entry which is preliminary data.</text>
</comment>
<feature type="region of interest" description="Disordered" evidence="1">
    <location>
        <begin position="331"/>
        <end position="352"/>
    </location>
</feature>
<name>A0ABN9S9M5_9DINO</name>
<keyword evidence="3" id="KW-1185">Reference proteome</keyword>
<reference evidence="2" key="1">
    <citation type="submission" date="2023-10" db="EMBL/GenBank/DDBJ databases">
        <authorList>
            <person name="Chen Y."/>
            <person name="Shah S."/>
            <person name="Dougan E. K."/>
            <person name="Thang M."/>
            <person name="Chan C."/>
        </authorList>
    </citation>
    <scope>NUCLEOTIDE SEQUENCE [LARGE SCALE GENOMIC DNA]</scope>
</reference>
<evidence type="ECO:0000256" key="1">
    <source>
        <dbReference type="SAM" id="MobiDB-lite"/>
    </source>
</evidence>
<dbReference type="EMBL" id="CAUYUJ010010113">
    <property type="protein sequence ID" value="CAK0828597.1"/>
    <property type="molecule type" value="Genomic_DNA"/>
</dbReference>
<protein>
    <submittedName>
        <fullName evidence="2">Uncharacterized protein</fullName>
    </submittedName>
</protein>
<feature type="compositionally biased region" description="Low complexity" evidence="1">
    <location>
        <begin position="1025"/>
        <end position="1037"/>
    </location>
</feature>
<evidence type="ECO:0000313" key="2">
    <source>
        <dbReference type="EMBL" id="CAK0828597.1"/>
    </source>
</evidence>
<dbReference type="Proteomes" id="UP001189429">
    <property type="component" value="Unassembled WGS sequence"/>
</dbReference>
<feature type="region of interest" description="Disordered" evidence="1">
    <location>
        <begin position="1018"/>
        <end position="1039"/>
    </location>
</feature>
<sequence length="1266" mass="138680">MSVSEMLALPVSEKQAQRVYHLSKGGKKRKFKLRLMGSTTEAVRCELCKHTSNSEDPLYPGYEREWAYYKANGEPEGVVCFYSSVAHRTRFKAWTRDELSKDVDGNEEKQEEFLKIEQAVIAQKRNGNIELDMASLPAPILIVKLTVKSEISFLKPKTRLVTEEAFKNRESNPKKLSFKDAGMLKLVGNYEVEPGVWKRGFMELIGEEGTYEIESKFTKGTQKEHLLDDGRPTIDEGQIAANFHQAAKKGSNAAGSSTMAANKVNDVIQAAMARMAKPEDSGEVDVKMEGNEAQDDDEAMGEDEDEEMAQEVAAEAALGFFGSERPAKQFGKSAKKLKRTAEEDVKEASGSSKKKAKSEAILVATREKGEKEMKEVCIKFYKGQWNPGPLANKKKAMQKSLAKVQTDVEGRVDEAAVRALGAWTVLVDVIDRILGLLHSMAAVKAVLGSTGKLRGSMDKQAISDFISEMVQARQIRELLDHMPSSFHELDFKMSAWRAIEERSFGAAVKIVSLAHIRSVTGSQTAPDILSGMQRSVMGKLVQECAGGRDSKEAEESIRGLVTTLNEAACSADHEDSFMLPDLLRDIRIIKTLLDASNGQGSEQLDATIASAKASSSGALFHFRVSPLGTKVLTALAKASQQKRSTEVFERRWTQASHDMHQLASLRWAPISIVDSVAAAAEQFRRVADNRSFLQTAPATFWTQEKGEEIAGYEVAITNELLPAFGCSFMTMSLGPISELITMYEDLPEDEAIIPASFSEHLNALKESCKAVLAVLEPQAIGKLKEPITGMSKALNCMIGILDFAGFKVNTKAALNNIEISECIAFAKERASLCNEAGDNLDLGGGIRDRLHLPRAASGPEAAVLGQWARVLDDIQGELSSRANNVLQEASTNFAHSLLHFAPEFKTLCTKVKGEAATFKVEEIFCPIDFEFGNLQGIFNLDGVVALVQKLSQHTRAENRETELRSALRVWTDGHQLREVQLAARYSDAHVTFFRALDTFRSTAVQSCPAAMCHKAAFSAPKKPPQKATGSSGSSQSAEGEKSIVNASLVNLIVEIHKEAQKLSDLGAVELKAFFEGDDHKAPLLNGEAKTKATASILGLTSSLAWRWTAALDAGNVSMKDLMPKGDWQGKAVDGIDETYCKDSLLKNPNHIRMAQLCEWLEGNLRDIKDAFTKMPELSEESATESKKAMDAAEKHISSVKFVVASAVVLQVLFVGNGATATKKDDRQKIKTELESTLQKSKIEMSTGLNNYLVEWATSDAAPILDH</sequence>
<proteinExistence type="predicted"/>
<evidence type="ECO:0000313" key="3">
    <source>
        <dbReference type="Proteomes" id="UP001189429"/>
    </source>
</evidence>